<name>A0AAE0B5J7_9ROSI</name>
<dbReference type="PANTHER" id="PTHR31286">
    <property type="entry name" value="GLYCINE-RICH CELL WALL STRUCTURAL PROTEIN 1.8-LIKE"/>
    <property type="match status" value="1"/>
</dbReference>
<dbReference type="EMBL" id="JANJYJ010000001">
    <property type="protein sequence ID" value="KAK3229968.1"/>
    <property type="molecule type" value="Genomic_DNA"/>
</dbReference>
<sequence>MAETGDVFIFSARPHEVSIEMVNDKLPNCNISSKRACSVEDGHVENQARFDSLRKKTMNSFKSKLMNMSSPSTWTGFGAKKEKLKIVHGDITVIEGPNRPTMKLSTVLKEQLYKPWANALILKNMGHPHTLNFMLSKLKQKWSLIRYWQLTDLDDGYFISCFQMKEDLDYVLTRGPWVITNEHLDVQKWKPNFVLGEEAIQSVPI</sequence>
<evidence type="ECO:0000313" key="3">
    <source>
        <dbReference type="Proteomes" id="UP001281410"/>
    </source>
</evidence>
<comment type="caution">
    <text evidence="2">The sequence shown here is derived from an EMBL/GenBank/DDBJ whole genome shotgun (WGS) entry which is preliminary data.</text>
</comment>
<evidence type="ECO:0000313" key="2">
    <source>
        <dbReference type="EMBL" id="KAK3229968.1"/>
    </source>
</evidence>
<evidence type="ECO:0000259" key="1">
    <source>
        <dbReference type="Pfam" id="PF14111"/>
    </source>
</evidence>
<dbReference type="AlphaFoldDB" id="A0AAE0B5J7"/>
<gene>
    <name evidence="2" type="ORF">Dsin_001849</name>
</gene>
<reference evidence="2" key="1">
    <citation type="journal article" date="2023" name="Plant J.">
        <title>Genome sequences and population genomics provide insights into the demographic history, inbreeding, and mutation load of two 'living fossil' tree species of Dipteronia.</title>
        <authorList>
            <person name="Feng Y."/>
            <person name="Comes H.P."/>
            <person name="Chen J."/>
            <person name="Zhu S."/>
            <person name="Lu R."/>
            <person name="Zhang X."/>
            <person name="Li P."/>
            <person name="Qiu J."/>
            <person name="Olsen K.M."/>
            <person name="Qiu Y."/>
        </authorList>
    </citation>
    <scope>NUCLEOTIDE SEQUENCE</scope>
    <source>
        <strain evidence="2">NBL</strain>
    </source>
</reference>
<dbReference type="InterPro" id="IPR040256">
    <property type="entry name" value="At4g02000-like"/>
</dbReference>
<organism evidence="2 3">
    <name type="scientific">Dipteronia sinensis</name>
    <dbReference type="NCBI Taxonomy" id="43782"/>
    <lineage>
        <taxon>Eukaryota</taxon>
        <taxon>Viridiplantae</taxon>
        <taxon>Streptophyta</taxon>
        <taxon>Embryophyta</taxon>
        <taxon>Tracheophyta</taxon>
        <taxon>Spermatophyta</taxon>
        <taxon>Magnoliopsida</taxon>
        <taxon>eudicotyledons</taxon>
        <taxon>Gunneridae</taxon>
        <taxon>Pentapetalae</taxon>
        <taxon>rosids</taxon>
        <taxon>malvids</taxon>
        <taxon>Sapindales</taxon>
        <taxon>Sapindaceae</taxon>
        <taxon>Hippocastanoideae</taxon>
        <taxon>Acereae</taxon>
        <taxon>Dipteronia</taxon>
    </lineage>
</organism>
<dbReference type="InterPro" id="IPR025558">
    <property type="entry name" value="DUF4283"/>
</dbReference>
<keyword evidence="3" id="KW-1185">Reference proteome</keyword>
<dbReference type="Proteomes" id="UP001281410">
    <property type="component" value="Unassembled WGS sequence"/>
</dbReference>
<protein>
    <recommendedName>
        <fullName evidence="1">DUF4283 domain-containing protein</fullName>
    </recommendedName>
</protein>
<feature type="domain" description="DUF4283" evidence="1">
    <location>
        <begin position="116"/>
        <end position="195"/>
    </location>
</feature>
<accession>A0AAE0B5J7</accession>
<dbReference type="PANTHER" id="PTHR31286:SF99">
    <property type="entry name" value="DUF4283 DOMAIN-CONTAINING PROTEIN"/>
    <property type="match status" value="1"/>
</dbReference>
<proteinExistence type="predicted"/>
<dbReference type="Pfam" id="PF14111">
    <property type="entry name" value="DUF4283"/>
    <property type="match status" value="1"/>
</dbReference>